<evidence type="ECO:0000259" key="10">
    <source>
        <dbReference type="Pfam" id="PF00370"/>
    </source>
</evidence>
<evidence type="ECO:0000256" key="7">
    <source>
        <dbReference type="ARBA" id="ARBA00023277"/>
    </source>
</evidence>
<dbReference type="InterPro" id="IPR043129">
    <property type="entry name" value="ATPase_NBD"/>
</dbReference>
<keyword evidence="6 8" id="KW-0067">ATP-binding</keyword>
<evidence type="ECO:0000256" key="4">
    <source>
        <dbReference type="ARBA" id="ARBA00022741"/>
    </source>
</evidence>
<comment type="caution">
    <text evidence="12">The sequence shown here is derived from an EMBL/GenBank/DDBJ whole genome shotgun (WGS) entry which is preliminary data.</text>
</comment>
<name>A0ABQ4QW86_9HYPH</name>
<keyword evidence="4 8" id="KW-0547">Nucleotide-binding</keyword>
<dbReference type="EC" id="2.7.1.17" evidence="8 9"/>
<keyword evidence="2 8" id="KW-0859">Xylose metabolism</keyword>
<reference evidence="12" key="1">
    <citation type="journal article" date="2021" name="Front. Microbiol.">
        <title>Comprehensive Comparative Genomics and Phenotyping of Methylobacterium Species.</title>
        <authorList>
            <person name="Alessa O."/>
            <person name="Ogura Y."/>
            <person name="Fujitani Y."/>
            <person name="Takami H."/>
            <person name="Hayashi T."/>
            <person name="Sahin N."/>
            <person name="Tani A."/>
        </authorList>
    </citation>
    <scope>NUCLEOTIDE SEQUENCE</scope>
    <source>
        <strain evidence="12">KCTC 52305</strain>
    </source>
</reference>
<dbReference type="PANTHER" id="PTHR43095">
    <property type="entry name" value="SUGAR KINASE"/>
    <property type="match status" value="1"/>
</dbReference>
<dbReference type="Pfam" id="PF00370">
    <property type="entry name" value="FGGY_N"/>
    <property type="match status" value="1"/>
</dbReference>
<keyword evidence="3 8" id="KW-0808">Transferase</keyword>
<comment type="catalytic activity">
    <reaction evidence="8 9">
        <text>D-xylulose + ATP = D-xylulose 5-phosphate + ADP + H(+)</text>
        <dbReference type="Rhea" id="RHEA:10964"/>
        <dbReference type="ChEBI" id="CHEBI:15378"/>
        <dbReference type="ChEBI" id="CHEBI:17140"/>
        <dbReference type="ChEBI" id="CHEBI:30616"/>
        <dbReference type="ChEBI" id="CHEBI:57737"/>
        <dbReference type="ChEBI" id="CHEBI:456216"/>
        <dbReference type="EC" id="2.7.1.17"/>
    </reaction>
</comment>
<dbReference type="InterPro" id="IPR006000">
    <property type="entry name" value="Xylulokinase"/>
</dbReference>
<feature type="domain" description="Carbohydrate kinase FGGY C-terminal" evidence="11">
    <location>
        <begin position="260"/>
        <end position="447"/>
    </location>
</feature>
<protein>
    <recommendedName>
        <fullName evidence="8 9">Xylulose kinase</fullName>
        <shortName evidence="8 9">Xylulokinase</shortName>
        <ecNumber evidence="8 9">2.7.1.17</ecNumber>
    </recommendedName>
</protein>
<comment type="similarity">
    <text evidence="1 8 9">Belongs to the FGGY kinase family.</text>
</comment>
<dbReference type="EMBL" id="BPQH01000005">
    <property type="protein sequence ID" value="GJD49316.1"/>
    <property type="molecule type" value="Genomic_DNA"/>
</dbReference>
<dbReference type="Proteomes" id="UP001055167">
    <property type="component" value="Unassembled WGS sequence"/>
</dbReference>
<dbReference type="Pfam" id="PF02782">
    <property type="entry name" value="FGGY_C"/>
    <property type="match status" value="1"/>
</dbReference>
<feature type="binding site" evidence="8">
    <location>
        <begin position="84"/>
        <end position="85"/>
    </location>
    <ligand>
        <name>substrate</name>
    </ligand>
</feature>
<evidence type="ECO:0000256" key="3">
    <source>
        <dbReference type="ARBA" id="ARBA00022679"/>
    </source>
</evidence>
<evidence type="ECO:0000313" key="12">
    <source>
        <dbReference type="EMBL" id="GJD49316.1"/>
    </source>
</evidence>
<comment type="function">
    <text evidence="8">Catalyzes the phosphorylation of D-xylulose to D-xylulose 5-phosphate.</text>
</comment>
<dbReference type="PIRSF" id="PIRSF000538">
    <property type="entry name" value="GlpK"/>
    <property type="match status" value="1"/>
</dbReference>
<feature type="domain" description="Carbohydrate kinase FGGY N-terminal" evidence="10">
    <location>
        <begin position="8"/>
        <end position="249"/>
    </location>
</feature>
<dbReference type="InterPro" id="IPR018484">
    <property type="entry name" value="FGGY_N"/>
</dbReference>
<dbReference type="NCBIfam" id="TIGR01312">
    <property type="entry name" value="XylB"/>
    <property type="match status" value="1"/>
</dbReference>
<evidence type="ECO:0000313" key="13">
    <source>
        <dbReference type="Proteomes" id="UP001055167"/>
    </source>
</evidence>
<keyword evidence="13" id="KW-1185">Reference proteome</keyword>
<feature type="site" description="Important for activity" evidence="8">
    <location>
        <position position="11"/>
    </location>
</feature>
<evidence type="ECO:0000256" key="8">
    <source>
        <dbReference type="HAMAP-Rule" id="MF_02220"/>
    </source>
</evidence>
<evidence type="ECO:0000256" key="1">
    <source>
        <dbReference type="ARBA" id="ARBA00009156"/>
    </source>
</evidence>
<dbReference type="Gene3D" id="3.30.420.40">
    <property type="match status" value="2"/>
</dbReference>
<evidence type="ECO:0000256" key="5">
    <source>
        <dbReference type="ARBA" id="ARBA00022777"/>
    </source>
</evidence>
<dbReference type="InterPro" id="IPR050406">
    <property type="entry name" value="FGGY_Carb_Kinase"/>
</dbReference>
<keyword evidence="5 8" id="KW-0418">Kinase</keyword>
<dbReference type="CDD" id="cd07808">
    <property type="entry name" value="ASKHA_NBD_FGGY_EcXK-like"/>
    <property type="match status" value="1"/>
</dbReference>
<evidence type="ECO:0000256" key="9">
    <source>
        <dbReference type="RuleBase" id="RU364073"/>
    </source>
</evidence>
<dbReference type="InterPro" id="IPR018485">
    <property type="entry name" value="FGGY_C"/>
</dbReference>
<keyword evidence="7 8" id="KW-0119">Carbohydrate metabolism</keyword>
<dbReference type="SUPFAM" id="SSF53067">
    <property type="entry name" value="Actin-like ATPase domain"/>
    <property type="match status" value="2"/>
</dbReference>
<proteinExistence type="inferred from homology"/>
<evidence type="ECO:0000256" key="2">
    <source>
        <dbReference type="ARBA" id="ARBA00022629"/>
    </source>
</evidence>
<accession>A0ABQ4QW86</accession>
<dbReference type="RefSeq" id="WP_238313188.1">
    <property type="nucleotide sequence ID" value="NZ_BPQH01000005.1"/>
</dbReference>
<evidence type="ECO:0000259" key="11">
    <source>
        <dbReference type="Pfam" id="PF02782"/>
    </source>
</evidence>
<dbReference type="PANTHER" id="PTHR43095:SF6">
    <property type="entry name" value="XYLULOSE KINASE"/>
    <property type="match status" value="1"/>
</dbReference>
<gene>
    <name evidence="8 9 12" type="primary">xylB</name>
    <name evidence="12" type="ORF">OPKNFCMD_2046</name>
</gene>
<dbReference type="InterPro" id="IPR018483">
    <property type="entry name" value="Carb_kinase_FGGY_CS"/>
</dbReference>
<organism evidence="12 13">
    <name type="scientific">Methylobacterium crusticola</name>
    <dbReference type="NCBI Taxonomy" id="1697972"/>
    <lineage>
        <taxon>Bacteria</taxon>
        <taxon>Pseudomonadati</taxon>
        <taxon>Pseudomonadota</taxon>
        <taxon>Alphaproteobacteria</taxon>
        <taxon>Hyphomicrobiales</taxon>
        <taxon>Methylobacteriaceae</taxon>
        <taxon>Methylobacterium</taxon>
    </lineage>
</organism>
<feature type="active site" description="Proton acceptor" evidence="8">
    <location>
        <position position="242"/>
    </location>
</feature>
<sequence length="503" mass="51842">MTRPARFLGIDIGTSSVKAVLLDERQACLAQGSAPVATARPRPLWSEQEPEAWWRATLAAVAAARAAAPGGLGAVRAIGLSGQQHSATLLSGRGAVLRPAILWNDGRCGAECAELLARVPDFTARSANVPMPGFTAPKLLWVARHEPEVFAQVAKVLLPKDYVRWRLSGAFVSEMSDSAGTLWLDVAARRFDDTLLSACGLTRSQMPDLVEGSEVSAHLSADLAAAWGLGAERIPIAGGGGDNACSAVGIGATQAGDGFLSLGTSGVLFVTTDRMVSLPERTLHAFCHALPERWHGMAVALSAAASLSWLAGIAGESGQIGALVARADAFAADPGRRAHAPVFVPYLTGERTPHNDPGLTASFTGLRAEHGLEALVYAVLEGVAFAMADCLDVLAEAGAAPRRCVLVGGGSRTPFWNRLLADTLGLELACPEGGELGAALGAARLGMLCAGGSVAEVCARPPLRGVVTPDAHGAGAAAARRRHFLAAARETARPAGRGEPAAP</sequence>
<dbReference type="InterPro" id="IPR000577">
    <property type="entry name" value="Carb_kinase_FGGY"/>
</dbReference>
<reference evidence="12" key="2">
    <citation type="submission" date="2021-08" db="EMBL/GenBank/DDBJ databases">
        <authorList>
            <person name="Tani A."/>
            <person name="Ola A."/>
            <person name="Ogura Y."/>
            <person name="Katsura K."/>
            <person name="Hayashi T."/>
        </authorList>
    </citation>
    <scope>NUCLEOTIDE SEQUENCE</scope>
    <source>
        <strain evidence="12">KCTC 52305</strain>
    </source>
</reference>
<dbReference type="HAMAP" id="MF_02220">
    <property type="entry name" value="XylB"/>
    <property type="match status" value="1"/>
</dbReference>
<dbReference type="GO" id="GO:0016301">
    <property type="term" value="F:kinase activity"/>
    <property type="evidence" value="ECO:0007669"/>
    <property type="project" value="UniProtKB-KW"/>
</dbReference>
<dbReference type="PROSITE" id="PS00933">
    <property type="entry name" value="FGGY_KINASES_1"/>
    <property type="match status" value="1"/>
</dbReference>
<evidence type="ECO:0000256" key="6">
    <source>
        <dbReference type="ARBA" id="ARBA00022840"/>
    </source>
</evidence>